<name>A0A1I1NI78_9GAMM</name>
<feature type="transmembrane region" description="Helical" evidence="1">
    <location>
        <begin position="36"/>
        <end position="58"/>
    </location>
</feature>
<accession>A0A1I1NI78</accession>
<evidence type="ECO:0000313" key="2">
    <source>
        <dbReference type="EMBL" id="SFC97341.1"/>
    </source>
</evidence>
<dbReference type="Proteomes" id="UP000198611">
    <property type="component" value="Unassembled WGS sequence"/>
</dbReference>
<dbReference type="RefSeq" id="WP_143613094.1">
    <property type="nucleotide sequence ID" value="NZ_FOMJ01000001.1"/>
</dbReference>
<keyword evidence="1" id="KW-1133">Transmembrane helix</keyword>
<organism evidence="2 3">
    <name type="scientific">Thiohalospira halophila DSM 15071</name>
    <dbReference type="NCBI Taxonomy" id="1123397"/>
    <lineage>
        <taxon>Bacteria</taxon>
        <taxon>Pseudomonadati</taxon>
        <taxon>Pseudomonadota</taxon>
        <taxon>Gammaproteobacteria</taxon>
        <taxon>Thiohalospirales</taxon>
        <taxon>Thiohalospiraceae</taxon>
        <taxon>Thiohalospira</taxon>
    </lineage>
</organism>
<dbReference type="STRING" id="1123397.SAMN05660831_00291"/>
<dbReference type="AlphaFoldDB" id="A0A1I1NI78"/>
<proteinExistence type="predicted"/>
<keyword evidence="1" id="KW-0472">Membrane</keyword>
<dbReference type="EMBL" id="FOMJ01000001">
    <property type="protein sequence ID" value="SFC97341.1"/>
    <property type="molecule type" value="Genomic_DNA"/>
</dbReference>
<sequence length="65" mass="7088">MIILNEAQSRHLAGSFRAYGLGQLAAFGYSGIQAEAWWTVALSASFLLIFEMAALIALKDVENLQ</sequence>
<keyword evidence="3" id="KW-1185">Reference proteome</keyword>
<protein>
    <submittedName>
        <fullName evidence="2">Uncharacterized protein</fullName>
    </submittedName>
</protein>
<reference evidence="2 3" key="1">
    <citation type="submission" date="2016-10" db="EMBL/GenBank/DDBJ databases">
        <authorList>
            <person name="de Groot N.N."/>
        </authorList>
    </citation>
    <scope>NUCLEOTIDE SEQUENCE [LARGE SCALE GENOMIC DNA]</scope>
    <source>
        <strain evidence="2 3">HL3</strain>
    </source>
</reference>
<evidence type="ECO:0000256" key="1">
    <source>
        <dbReference type="SAM" id="Phobius"/>
    </source>
</evidence>
<evidence type="ECO:0000313" key="3">
    <source>
        <dbReference type="Proteomes" id="UP000198611"/>
    </source>
</evidence>
<keyword evidence="1" id="KW-0812">Transmembrane</keyword>
<gene>
    <name evidence="2" type="ORF">SAMN05660831_00291</name>
</gene>